<evidence type="ECO:0008006" key="4">
    <source>
        <dbReference type="Google" id="ProtNLM"/>
    </source>
</evidence>
<protein>
    <recommendedName>
        <fullName evidence="4">Cell shape-determining protein</fullName>
    </recommendedName>
</protein>
<reference evidence="2 3" key="1">
    <citation type="journal article" date="2013" name="Genome Announc.">
        <title>Draft Genome Sequence of Bacillus thuringiensis var. thuringiensis Strain T01-328, a Brazilian Isolate That Produces a Soluble Pesticide Protein, Cry1Ia.</title>
        <authorList>
            <person name="Varani A.M."/>
            <person name="Lemos M.V."/>
            <person name="Fernandes C.C."/>
            <person name="Lemos E.G."/>
            <person name="Alves E.C."/>
            <person name="Desiderio J.A."/>
        </authorList>
    </citation>
    <scope>NUCLEOTIDE SEQUENCE [LARGE SCALE GENOMIC DNA]</scope>
    <source>
        <strain evidence="2 3">T01-328</strain>
    </source>
</reference>
<name>A0AAN4HJ88_BACTU</name>
<evidence type="ECO:0000256" key="1">
    <source>
        <dbReference type="SAM" id="Phobius"/>
    </source>
</evidence>
<feature type="transmembrane region" description="Helical" evidence="1">
    <location>
        <begin position="40"/>
        <end position="59"/>
    </location>
</feature>
<feature type="transmembrane region" description="Helical" evidence="1">
    <location>
        <begin position="7"/>
        <end position="28"/>
    </location>
</feature>
<comment type="caution">
    <text evidence="2">The sequence shown here is derived from an EMBL/GenBank/DDBJ whole genome shotgun (WGS) entry which is preliminary data.</text>
</comment>
<keyword evidence="1" id="KW-0472">Membrane</keyword>
<accession>A0AAN4HJ88</accession>
<keyword evidence="1" id="KW-0812">Transmembrane</keyword>
<proteinExistence type="predicted"/>
<dbReference type="EMBL" id="ARXZ02000004">
    <property type="protein sequence ID" value="ERI00776.1"/>
    <property type="molecule type" value="Genomic_DNA"/>
</dbReference>
<feature type="transmembrane region" description="Helical" evidence="1">
    <location>
        <begin position="71"/>
        <end position="93"/>
    </location>
</feature>
<evidence type="ECO:0000313" key="2">
    <source>
        <dbReference type="EMBL" id="ERI00776.1"/>
    </source>
</evidence>
<dbReference type="Proteomes" id="UP000013487">
    <property type="component" value="Unassembled WGS sequence"/>
</dbReference>
<dbReference type="AlphaFoldDB" id="A0AAN4HJ88"/>
<sequence length="543" mass="60994">MKQKDSFLKGFITCFVITLIIWSLYTYLNTTPLHIRWGSKLNIFLILFILLSGAFAYFSEGVTQKKTIYSVLIASGLLVVSNIIFFCITTPLFHSSDYRALIGNVEEKKFEKDVSHVDLKELPTIDKELARNYADKKLGEIPALGSQMEVGDLTIQQIKGKLYYVAPLEHTGIFKWFKNSKGTKGFIKVSATDSQDVELVTSVKGKDVNLKYLPSSYFNSNLYRHVYLNHPTKGVKGYTFELDDEGNPYWVASVYKRTIGRSGEVITGTLVIDPQTGKMKEYSIKDTPKWVDIIQPKSTIADYLDYWGEYVHGYINFSNQDKLETTEGMQVIYNNGECYFYTGISSVGKDESTVGFVLANTRTGKTSFYKVSGATETASMQSAEGSVQQLRYTATFPILINVQNEPTYFLTLKDKKGLVKSYAMVNVENYNIVAIGDSLQATLNNYVKSLAGKSSHTNLNSNGLEKSEVGTIERIGSLTNENGQVFYILLKEKPNTLLMVPSSISKELPLSKEGDKVKFSYIELPNMNGITAKEFKNENMDIK</sequence>
<keyword evidence="1" id="KW-1133">Transmembrane helix</keyword>
<evidence type="ECO:0000313" key="3">
    <source>
        <dbReference type="Proteomes" id="UP000013487"/>
    </source>
</evidence>
<gene>
    <name evidence="2" type="ORF">BTCBT_002331</name>
</gene>
<organism evidence="2 3">
    <name type="scientific">Bacillus thuringiensis T01-328</name>
    <dbReference type="NCBI Taxonomy" id="1324966"/>
    <lineage>
        <taxon>Bacteria</taxon>
        <taxon>Bacillati</taxon>
        <taxon>Bacillota</taxon>
        <taxon>Bacilli</taxon>
        <taxon>Bacillales</taxon>
        <taxon>Bacillaceae</taxon>
        <taxon>Bacillus</taxon>
        <taxon>Bacillus cereus group</taxon>
    </lineage>
</organism>